<protein>
    <recommendedName>
        <fullName evidence="1">PPC domain-containing protein</fullName>
    </recommendedName>
</protein>
<dbReference type="InterPro" id="IPR005175">
    <property type="entry name" value="PPC_dom"/>
</dbReference>
<proteinExistence type="predicted"/>
<feature type="non-terminal residue" evidence="2">
    <location>
        <position position="87"/>
    </location>
</feature>
<dbReference type="Gene3D" id="3.30.1330.80">
    <property type="entry name" value="Hypothetical protein, similar to alpha- acetolactate decarboxylase, domain 2"/>
    <property type="match status" value="1"/>
</dbReference>
<dbReference type="AlphaFoldDB" id="X1MD01"/>
<dbReference type="EMBL" id="BARV01008481">
    <property type="protein sequence ID" value="GAI04259.1"/>
    <property type="molecule type" value="Genomic_DNA"/>
</dbReference>
<accession>X1MD01</accession>
<organism evidence="2">
    <name type="scientific">marine sediment metagenome</name>
    <dbReference type="NCBI Taxonomy" id="412755"/>
    <lineage>
        <taxon>unclassified sequences</taxon>
        <taxon>metagenomes</taxon>
        <taxon>ecological metagenomes</taxon>
    </lineage>
</organism>
<comment type="caution">
    <text evidence="2">The sequence shown here is derived from an EMBL/GenBank/DDBJ whole genome shotgun (WGS) entry which is preliminary data.</text>
</comment>
<sequence>MSQIRTQAVVSEKGRTIVGRILPGTDLIKGIEKVCQDNQVTSGTIVTGIGSLVRAQFIYAVPDKDAKIGIKYSEPIRAEGPLELLAC</sequence>
<name>X1MD01_9ZZZZ</name>
<feature type="domain" description="PPC" evidence="1">
    <location>
        <begin position="11"/>
        <end position="87"/>
    </location>
</feature>
<dbReference type="CDD" id="cd11378">
    <property type="entry name" value="DUF296"/>
    <property type="match status" value="1"/>
</dbReference>
<dbReference type="SUPFAM" id="SSF117856">
    <property type="entry name" value="AF0104/ALDC/Ptd012-like"/>
    <property type="match status" value="1"/>
</dbReference>
<reference evidence="2" key="1">
    <citation type="journal article" date="2014" name="Front. Microbiol.">
        <title>High frequency of phylogenetically diverse reductive dehalogenase-homologous genes in deep subseafloor sedimentary metagenomes.</title>
        <authorList>
            <person name="Kawai M."/>
            <person name="Futagami T."/>
            <person name="Toyoda A."/>
            <person name="Takaki Y."/>
            <person name="Nishi S."/>
            <person name="Hori S."/>
            <person name="Arai W."/>
            <person name="Tsubouchi T."/>
            <person name="Morono Y."/>
            <person name="Uchiyama I."/>
            <person name="Ito T."/>
            <person name="Fujiyama A."/>
            <person name="Inagaki F."/>
            <person name="Takami H."/>
        </authorList>
    </citation>
    <scope>NUCLEOTIDE SEQUENCE</scope>
    <source>
        <strain evidence="2">Expedition CK06-06</strain>
    </source>
</reference>
<evidence type="ECO:0000259" key="1">
    <source>
        <dbReference type="PROSITE" id="PS51742"/>
    </source>
</evidence>
<dbReference type="Pfam" id="PF03479">
    <property type="entry name" value="PCC"/>
    <property type="match status" value="1"/>
</dbReference>
<dbReference type="PROSITE" id="PS51742">
    <property type="entry name" value="PPC"/>
    <property type="match status" value="1"/>
</dbReference>
<evidence type="ECO:0000313" key="2">
    <source>
        <dbReference type="EMBL" id="GAI04259.1"/>
    </source>
</evidence>
<gene>
    <name evidence="2" type="ORF">S06H3_17038</name>
</gene>